<comment type="caution">
    <text evidence="2">The sequence shown here is derived from an EMBL/GenBank/DDBJ whole genome shotgun (WGS) entry which is preliminary data.</text>
</comment>
<dbReference type="AlphaFoldDB" id="A0A2M8FAE2"/>
<evidence type="ECO:0000313" key="2">
    <source>
        <dbReference type="EMBL" id="PJC52687.1"/>
    </source>
</evidence>
<feature type="region of interest" description="Disordered" evidence="1">
    <location>
        <begin position="1"/>
        <end position="23"/>
    </location>
</feature>
<feature type="region of interest" description="Disordered" evidence="1">
    <location>
        <begin position="36"/>
        <end position="70"/>
    </location>
</feature>
<dbReference type="Proteomes" id="UP000231456">
    <property type="component" value="Unassembled WGS sequence"/>
</dbReference>
<evidence type="ECO:0000313" key="3">
    <source>
        <dbReference type="Proteomes" id="UP000231456"/>
    </source>
</evidence>
<name>A0A2M8FAE2_9BACT</name>
<reference evidence="3" key="1">
    <citation type="submission" date="2017-09" db="EMBL/GenBank/DDBJ databases">
        <title>Depth-based differentiation of microbial function through sediment-hosted aquifers and enrichment of novel symbionts in the deep terrestrial subsurface.</title>
        <authorList>
            <person name="Probst A.J."/>
            <person name="Ladd B."/>
            <person name="Jarett J.K."/>
            <person name="Geller-Mcgrath D.E."/>
            <person name="Sieber C.M.K."/>
            <person name="Emerson J.B."/>
            <person name="Anantharaman K."/>
            <person name="Thomas B.C."/>
            <person name="Malmstrom R."/>
            <person name="Stieglmeier M."/>
            <person name="Klingl A."/>
            <person name="Woyke T."/>
            <person name="Ryan C.M."/>
            <person name="Banfield J.F."/>
        </authorList>
    </citation>
    <scope>NUCLEOTIDE SEQUENCE [LARGE SCALE GENOMIC DNA]</scope>
</reference>
<protein>
    <submittedName>
        <fullName evidence="2">Uncharacterized protein</fullName>
    </submittedName>
</protein>
<organism evidence="2 3">
    <name type="scientific">Candidatus Magasanikbacteria bacterium CG_4_9_14_0_2_um_filter_42_11</name>
    <dbReference type="NCBI Taxonomy" id="1974643"/>
    <lineage>
        <taxon>Bacteria</taxon>
        <taxon>Candidatus Magasanikiibacteriota</taxon>
    </lineage>
</organism>
<accession>A0A2M8FAE2</accession>
<proteinExistence type="predicted"/>
<sequence>MSNKIDGSGEGVRIPVEQSSKPSVQEVTKVLNVGEKPQKHGAQTIPDREDTASFSFDEDTGTTKMFTLPKEPTMYDRSGKIVMETVTLTHAEAEARGLNWDKET</sequence>
<evidence type="ECO:0000256" key="1">
    <source>
        <dbReference type="SAM" id="MobiDB-lite"/>
    </source>
</evidence>
<gene>
    <name evidence="2" type="ORF">CO030_01545</name>
</gene>
<dbReference type="EMBL" id="PFRH01000055">
    <property type="protein sequence ID" value="PJC52687.1"/>
    <property type="molecule type" value="Genomic_DNA"/>
</dbReference>